<organism evidence="1 2">
    <name type="scientific">Rhizophagus clarus</name>
    <dbReference type="NCBI Taxonomy" id="94130"/>
    <lineage>
        <taxon>Eukaryota</taxon>
        <taxon>Fungi</taxon>
        <taxon>Fungi incertae sedis</taxon>
        <taxon>Mucoromycota</taxon>
        <taxon>Glomeromycotina</taxon>
        <taxon>Glomeromycetes</taxon>
        <taxon>Glomerales</taxon>
        <taxon>Glomeraceae</taxon>
        <taxon>Rhizophagus</taxon>
    </lineage>
</organism>
<reference evidence="1" key="1">
    <citation type="submission" date="2019-10" db="EMBL/GenBank/DDBJ databases">
        <title>Conservation and host-specific expression of non-tandemly repeated heterogenous ribosome RNA gene in arbuscular mycorrhizal fungi.</title>
        <authorList>
            <person name="Maeda T."/>
            <person name="Kobayashi Y."/>
            <person name="Nakagawa T."/>
            <person name="Ezawa T."/>
            <person name="Yamaguchi K."/>
            <person name="Bino T."/>
            <person name="Nishimoto Y."/>
            <person name="Shigenobu S."/>
            <person name="Kawaguchi M."/>
        </authorList>
    </citation>
    <scope>NUCLEOTIDE SEQUENCE</scope>
    <source>
        <strain evidence="1">HR1</strain>
    </source>
</reference>
<dbReference type="Proteomes" id="UP000615446">
    <property type="component" value="Unassembled WGS sequence"/>
</dbReference>
<accession>A0A8H3LX16</accession>
<proteinExistence type="predicted"/>
<dbReference type="AlphaFoldDB" id="A0A8H3LX16"/>
<gene>
    <name evidence="1" type="ORF">RCL2_002069800</name>
</gene>
<comment type="caution">
    <text evidence="1">The sequence shown here is derived from an EMBL/GenBank/DDBJ whole genome shotgun (WGS) entry which is preliminary data.</text>
</comment>
<name>A0A8H3LX16_9GLOM</name>
<evidence type="ECO:0000313" key="2">
    <source>
        <dbReference type="Proteomes" id="UP000615446"/>
    </source>
</evidence>
<dbReference type="EMBL" id="BLAL01000229">
    <property type="protein sequence ID" value="GES93956.1"/>
    <property type="molecule type" value="Genomic_DNA"/>
</dbReference>
<sequence>MGEDYPGTTWCAATLMAAYQLWMCSFGNTPIRWFPGNWSPKERKNCEQFRLVWRNSLEGGSSTYPMPGQPGRQLIRYVGTSFDIHIIGLVENLLGPNRIGQATSRLIPLRELIETFSDKSLLQMTFMTIRQN</sequence>
<evidence type="ECO:0000313" key="1">
    <source>
        <dbReference type="EMBL" id="GES93956.1"/>
    </source>
</evidence>
<protein>
    <submittedName>
        <fullName evidence="1">Uncharacterized protein</fullName>
    </submittedName>
</protein>